<organism evidence="2 3">
    <name type="scientific">Brassica cretica</name>
    <name type="common">Mustard</name>
    <dbReference type="NCBI Taxonomy" id="69181"/>
    <lineage>
        <taxon>Eukaryota</taxon>
        <taxon>Viridiplantae</taxon>
        <taxon>Streptophyta</taxon>
        <taxon>Embryophyta</taxon>
        <taxon>Tracheophyta</taxon>
        <taxon>Spermatophyta</taxon>
        <taxon>Magnoliopsida</taxon>
        <taxon>eudicotyledons</taxon>
        <taxon>Gunneridae</taxon>
        <taxon>Pentapetalae</taxon>
        <taxon>rosids</taxon>
        <taxon>malvids</taxon>
        <taxon>Brassicales</taxon>
        <taxon>Brassicaceae</taxon>
        <taxon>Brassiceae</taxon>
        <taxon>Brassica</taxon>
    </lineage>
</organism>
<keyword evidence="3" id="KW-1185">Reference proteome</keyword>
<proteinExistence type="predicted"/>
<name>A0ABQ7DZN9_BRACR</name>
<gene>
    <name evidence="2" type="ORF">DY000_02021835</name>
</gene>
<dbReference type="Proteomes" id="UP000266723">
    <property type="component" value="Unassembled WGS sequence"/>
</dbReference>
<protein>
    <submittedName>
        <fullName evidence="2">Uncharacterized protein</fullName>
    </submittedName>
</protein>
<feature type="region of interest" description="Disordered" evidence="1">
    <location>
        <begin position="1"/>
        <end position="63"/>
    </location>
</feature>
<accession>A0ABQ7DZN9</accession>
<evidence type="ECO:0000256" key="1">
    <source>
        <dbReference type="SAM" id="MobiDB-lite"/>
    </source>
</evidence>
<comment type="caution">
    <text evidence="2">The sequence shown here is derived from an EMBL/GenBank/DDBJ whole genome shotgun (WGS) entry which is preliminary data.</text>
</comment>
<feature type="compositionally biased region" description="Polar residues" evidence="1">
    <location>
        <begin position="22"/>
        <end position="54"/>
    </location>
</feature>
<dbReference type="EMBL" id="QGKV02000299">
    <property type="protein sequence ID" value="KAF3590489.1"/>
    <property type="molecule type" value="Genomic_DNA"/>
</dbReference>
<evidence type="ECO:0000313" key="3">
    <source>
        <dbReference type="Proteomes" id="UP000266723"/>
    </source>
</evidence>
<sequence>MEHKEKKYCSIRQRYKGHWQGRQRSSSTSGNLHVSEGSTPKPSGSKRTSSTNSGFLGDEVHKPPCFRRSYPKTFGFQANQFNKLQEICDYAPRGHAPERQISLITAMRIQDQEFLLSSGATDHLQQISTDTSDLHQPNLRFLPSIDMQGQDSESP</sequence>
<evidence type="ECO:0000313" key="2">
    <source>
        <dbReference type="EMBL" id="KAF3590489.1"/>
    </source>
</evidence>
<reference evidence="2 3" key="1">
    <citation type="journal article" date="2020" name="BMC Genomics">
        <title>Intraspecific diversification of the crop wild relative Brassica cretica Lam. using demographic model selection.</title>
        <authorList>
            <person name="Kioukis A."/>
            <person name="Michalopoulou V.A."/>
            <person name="Briers L."/>
            <person name="Pirintsos S."/>
            <person name="Studholme D.J."/>
            <person name="Pavlidis P."/>
            <person name="Sarris P.F."/>
        </authorList>
    </citation>
    <scope>NUCLEOTIDE SEQUENCE [LARGE SCALE GENOMIC DNA]</scope>
    <source>
        <strain evidence="3">cv. PFS-1207/04</strain>
    </source>
</reference>